<feature type="region of interest" description="Disordered" evidence="1">
    <location>
        <begin position="674"/>
        <end position="762"/>
    </location>
</feature>
<evidence type="ECO:0000313" key="4">
    <source>
        <dbReference type="Proteomes" id="UP000674318"/>
    </source>
</evidence>
<feature type="region of interest" description="Disordered" evidence="1">
    <location>
        <begin position="1824"/>
        <end position="1844"/>
    </location>
</feature>
<feature type="region of interest" description="Disordered" evidence="1">
    <location>
        <begin position="147"/>
        <end position="270"/>
    </location>
</feature>
<sequence>MLYLSCVVLVLATSIGLHEGLASKTTRNNCGVDHLGGDLRCRATSTQTVGGLYFARAFDESLSPAPSQVEGSVPNPSMADDGQWRAGGGAEYVASVHPRRDGGVAKDIDSASSASTTHDTRDQHSRWRNVWRGLHLDRWRRPRQMEGDGVTQLDTRLRSSLDNTGSPDFTSATQVVDQEGAERGILAERDRGRSVVGLDRTHSSAPPPPPPPPLHRGHIGDYHDDKSHSYVGNGRSRDTTDAVTLSAEEGSRHKYASKVQAVADDDSNRAEGVCPYPAGDEYDKDAKGAVEHVEEAVYGEPEPQVIHGCVYCKDAQLGDGHTRSPSLLSSSSSWFSRSKLITGPSSAPSFEARQSGSSIPGSTTWGASTVVNREVPPHASVTQNLVRNAQAQRQENRCSYPTLRELVHQLEVAHEEERRAKQMCFSAMTAAAAARDGVTNSSCYSGGREGTRDDNPLNVSSNVPLLKEGTTPGEWAAPLRFRATSLDWVQYLGYVPMYSVEAALKHLEHEQDDETSLLLFYAPDLFNTYNYVQWMGLMVKATCLLLRSGALDPITYIRDDDDNDNDDDDDVGRIFSSHASPSDSTQDRRGSGNDSRSSRRNNSCGTDVHCNRRPPHFCRNLVLPSLEEGLLRPGDIKRMRDNRVRIAIVDGYHPWWNITEALLRGLGRQGFHAHRQSGDFESSDGGVEDHYDETDATRAVESAEAPTTSSGVGGCGGVGDAEKQGRMRALVDATVSSAGSSSSLGSSTPGATETSSDPASASRTANDASRFLQRCNAFLSALSAEGGVLDDIREAFESISWSAQQGGDTVSTAEATERVVRDVGMQRGQGCDDFLQYWTEQHVLQRQQRPHTPGSHAHKYAMLQSEVVAGPRADRAAAVNQAEAGHRNPITVKAAGVALDAGLPSSPSTPPSAEGAGFNERNRISFLARCILDHSDPHLLNLTSDLLDTLQDSLDCVRQWRQRLVEKVFSWGQIMKYRLHANVSAQRMGEFASGHLRDLRCQATGHLSHSTASTAGGADAEEGTRDEEGAIGDEDGGDDGLVQSPLDDNASCSSFKRLRGGRSSVALSSASAPHITERTRVRRRKGLPTAALTPPSAGETTPLSMSQQQQQPVPASPPPSSPSPTPNSADALAPDTLRALATSSPAASRAAEDDEAGEDPGEEHDEVLEDLKCETANLEGDDAGDVCGAHALGVQCEQCMYKSPTEEGSSSTVRGAWGGGTEESTAETSSSTYTTDTASIREVKSSSDCGCAVGKGAVGTRGLAGTRAAASPVSDRWRRQDTTARRQYLLRQSPPVLLFPRKQGSYPYFFPQTLLRLVHVRFPESRGQLSPHEHARRMQCRWGCIPLANTSSGEGAGAELPKLASDAPVMGNGGGGGGAGTAGGELKGAWTASESGGQCQNSPTRSCCGSHRRGHSDLRDAAPTPPSASTPNSPMWSTYRVVGLLDNPFSRIAVEHLQYDFLINGPSSPTSIVELLVEESKRASTPGELEIRAHREDAYRLRRRQWLESHAGVSEEAAPVNSREEVDGAGGSDDPIGSTEVGLRHHPRETAPSSPQKHPHHATSRPSDRGEPWSTVDGRRLRNRFHQFHQRPLNSSDRPRDESEDFFFEHDISFRLDPVRFIESAPLTLNFFLRTPAHVVEEEVVQPLRQRVEALRRVLLDKIVSEAHRYGRCEFTSNRYMQLLTYGADAVYVNGTRQPALTNGWMAPTTMAHHSVGQAVDVGYKSSASYKALDDDGASTVPYGHTVDGKPLLLALRSSTALRVWRSAGDHQRQSLKALRASHTRTAASASATLSSAGETLKPIPLPHDLISVVELLHQPYDVHYSTSSHSQPPASSSSVPGRSVSITDAAYTPKALTSDYGDGHMGVGRGVDDDLGAGLPFFPHPFLMRKHAAMSVNVSDARLAEGSHASLPHQRLHERTSMLQMALHELLKQPDPGSMNSFFQMISIDPEAALLVDPALTESFEFTTTTTTTTAPNRGSASLPSPPRPPECLKQYNATYLAVTYLFFNGTAEAYFRTHFLNRRRLALLQRLDEAIRLARQARLILLTATEEDYRAQYVDAAIHDADRRFRMFGQARPSSWTLGGVFSSVAERCEGNAGRLGVGGEWAGKHRAVGGNCQLGR</sequence>
<feature type="chain" id="PRO_5032845746" evidence="2">
    <location>
        <begin position="23"/>
        <end position="2123"/>
    </location>
</feature>
<organism evidence="3 4">
    <name type="scientific">Porcisia hertigi</name>
    <dbReference type="NCBI Taxonomy" id="2761500"/>
    <lineage>
        <taxon>Eukaryota</taxon>
        <taxon>Discoba</taxon>
        <taxon>Euglenozoa</taxon>
        <taxon>Kinetoplastea</taxon>
        <taxon>Metakinetoplastina</taxon>
        <taxon>Trypanosomatida</taxon>
        <taxon>Trypanosomatidae</taxon>
        <taxon>Leishmaniinae</taxon>
        <taxon>Porcisia</taxon>
    </lineage>
</organism>
<feature type="compositionally biased region" description="Low complexity" evidence="1">
    <location>
        <begin position="1102"/>
        <end position="1113"/>
    </location>
</feature>
<feature type="compositionally biased region" description="Polar residues" evidence="1">
    <location>
        <begin position="152"/>
        <end position="176"/>
    </location>
</feature>
<feature type="region of interest" description="Disordered" evidence="1">
    <location>
        <begin position="100"/>
        <end position="122"/>
    </location>
</feature>
<dbReference type="Proteomes" id="UP000674318">
    <property type="component" value="Chromosome 6"/>
</dbReference>
<keyword evidence="4" id="KW-1185">Reference proteome</keyword>
<proteinExistence type="predicted"/>
<feature type="compositionally biased region" description="Low complexity" evidence="1">
    <location>
        <begin position="1222"/>
        <end position="1237"/>
    </location>
</feature>
<feature type="compositionally biased region" description="Pro residues" evidence="1">
    <location>
        <begin position="1114"/>
        <end position="1125"/>
    </location>
</feature>
<feature type="region of interest" description="Disordered" evidence="1">
    <location>
        <begin position="1007"/>
        <end position="1164"/>
    </location>
</feature>
<feature type="region of interest" description="Disordered" evidence="1">
    <location>
        <begin position="1969"/>
        <end position="1990"/>
    </location>
</feature>
<feature type="compositionally biased region" description="Basic and acidic residues" evidence="1">
    <location>
        <begin position="180"/>
        <end position="193"/>
    </location>
</feature>
<dbReference type="EMBL" id="JAFJZO010000006">
    <property type="protein sequence ID" value="KAG5511193.1"/>
    <property type="molecule type" value="Genomic_DNA"/>
</dbReference>
<feature type="compositionally biased region" description="Acidic residues" evidence="1">
    <location>
        <begin position="559"/>
        <end position="570"/>
    </location>
</feature>
<dbReference type="RefSeq" id="XP_067759514.1">
    <property type="nucleotide sequence ID" value="XM_067903076.1"/>
</dbReference>
<dbReference type="OrthoDB" id="272963at2759"/>
<feature type="region of interest" description="Disordered" evidence="1">
    <location>
        <begin position="1511"/>
        <end position="1576"/>
    </location>
</feature>
<protein>
    <submittedName>
        <fullName evidence="3">Uncharacterized protein</fullName>
    </submittedName>
</protein>
<feature type="region of interest" description="Disordered" evidence="1">
    <location>
        <begin position="65"/>
        <end position="85"/>
    </location>
</feature>
<evidence type="ECO:0000256" key="2">
    <source>
        <dbReference type="SAM" id="SignalP"/>
    </source>
</evidence>
<feature type="signal peptide" evidence="2">
    <location>
        <begin position="1"/>
        <end position="22"/>
    </location>
</feature>
<feature type="compositionally biased region" description="Basic and acidic residues" evidence="1">
    <location>
        <begin position="218"/>
        <end position="228"/>
    </location>
</feature>
<evidence type="ECO:0000313" key="3">
    <source>
        <dbReference type="EMBL" id="KAG5511193.1"/>
    </source>
</evidence>
<accession>A0A836LKL2</accession>
<feature type="compositionally biased region" description="Polar residues" evidence="1">
    <location>
        <begin position="753"/>
        <end position="762"/>
    </location>
</feature>
<feature type="compositionally biased region" description="Polar residues" evidence="1">
    <location>
        <begin position="1393"/>
        <end position="1407"/>
    </location>
</feature>
<feature type="compositionally biased region" description="Acidic residues" evidence="1">
    <location>
        <begin position="1029"/>
        <end position="1038"/>
    </location>
</feature>
<name>A0A836LKL2_9TRYP</name>
<feature type="compositionally biased region" description="Low complexity" evidence="1">
    <location>
        <begin position="1826"/>
        <end position="1844"/>
    </location>
</feature>
<feature type="compositionally biased region" description="Acidic residues" evidence="1">
    <location>
        <begin position="1152"/>
        <end position="1164"/>
    </location>
</feature>
<dbReference type="GeneID" id="94293153"/>
<gene>
    <name evidence="3" type="ORF">JKF63_07135</name>
</gene>
<feature type="compositionally biased region" description="Low complexity" evidence="1">
    <location>
        <begin position="733"/>
        <end position="752"/>
    </location>
</feature>
<comment type="caution">
    <text evidence="3">The sequence shown here is derived from an EMBL/GenBank/DDBJ whole genome shotgun (WGS) entry which is preliminary data.</text>
</comment>
<feature type="region of interest" description="Disordered" evidence="1">
    <location>
        <begin position="1393"/>
        <end position="1435"/>
    </location>
</feature>
<keyword evidence="2" id="KW-0732">Signal</keyword>
<dbReference type="KEGG" id="phet:94293153"/>
<feature type="region of interest" description="Disordered" evidence="1">
    <location>
        <begin position="556"/>
        <end position="607"/>
    </location>
</feature>
<feature type="compositionally biased region" description="Basic and acidic residues" evidence="1">
    <location>
        <begin position="100"/>
        <end position="109"/>
    </location>
</feature>
<evidence type="ECO:0000256" key="1">
    <source>
        <dbReference type="SAM" id="MobiDB-lite"/>
    </source>
</evidence>
<feature type="compositionally biased region" description="Pro residues" evidence="1">
    <location>
        <begin position="205"/>
        <end position="214"/>
    </location>
</feature>
<feature type="region of interest" description="Disordered" evidence="1">
    <location>
        <begin position="1203"/>
        <end position="1237"/>
    </location>
</feature>
<reference evidence="3 4" key="1">
    <citation type="submission" date="2021-02" db="EMBL/GenBank/DDBJ databases">
        <title>Porcisia hertigi Genome sequencing and assembly.</title>
        <authorList>
            <person name="Almutairi H."/>
            <person name="Gatherer D."/>
        </authorList>
    </citation>
    <scope>NUCLEOTIDE SEQUENCE [LARGE SCALE GENOMIC DNA]</scope>
    <source>
        <strain evidence="3 4">C119</strain>
    </source>
</reference>
<feature type="compositionally biased region" description="Low complexity" evidence="1">
    <location>
        <begin position="592"/>
        <end position="603"/>
    </location>
</feature>
<feature type="compositionally biased region" description="Basic and acidic residues" evidence="1">
    <location>
        <begin position="687"/>
        <end position="698"/>
    </location>
</feature>